<comment type="caution">
    <text evidence="1">The sequence shown here is derived from an EMBL/GenBank/DDBJ whole genome shotgun (WGS) entry which is preliminary data.</text>
</comment>
<dbReference type="SUPFAM" id="SSF52540">
    <property type="entry name" value="P-loop containing nucleoside triphosphate hydrolases"/>
    <property type="match status" value="1"/>
</dbReference>
<dbReference type="Proteomes" id="UP000518752">
    <property type="component" value="Unassembled WGS sequence"/>
</dbReference>
<organism evidence="1 2">
    <name type="scientific">Collybiopsis confluens</name>
    <dbReference type="NCBI Taxonomy" id="2823264"/>
    <lineage>
        <taxon>Eukaryota</taxon>
        <taxon>Fungi</taxon>
        <taxon>Dikarya</taxon>
        <taxon>Basidiomycota</taxon>
        <taxon>Agaricomycotina</taxon>
        <taxon>Agaricomycetes</taxon>
        <taxon>Agaricomycetidae</taxon>
        <taxon>Agaricales</taxon>
        <taxon>Marasmiineae</taxon>
        <taxon>Omphalotaceae</taxon>
        <taxon>Collybiopsis</taxon>
    </lineage>
</organism>
<proteinExistence type="predicted"/>
<dbReference type="AlphaFoldDB" id="A0A8H5MGM9"/>
<name>A0A8H5MGM9_9AGAR</name>
<reference evidence="1 2" key="1">
    <citation type="journal article" date="2020" name="ISME J.">
        <title>Uncovering the hidden diversity of litter-decomposition mechanisms in mushroom-forming fungi.</title>
        <authorList>
            <person name="Floudas D."/>
            <person name="Bentzer J."/>
            <person name="Ahren D."/>
            <person name="Johansson T."/>
            <person name="Persson P."/>
            <person name="Tunlid A."/>
        </authorList>
    </citation>
    <scope>NUCLEOTIDE SEQUENCE [LARGE SCALE GENOMIC DNA]</scope>
    <source>
        <strain evidence="1 2">CBS 406.79</strain>
    </source>
</reference>
<dbReference type="InterPro" id="IPR027417">
    <property type="entry name" value="P-loop_NTPase"/>
</dbReference>
<gene>
    <name evidence="1" type="ORF">D9757_000682</name>
</gene>
<keyword evidence="2" id="KW-1185">Reference proteome</keyword>
<dbReference type="OrthoDB" id="2986975at2759"/>
<protein>
    <submittedName>
        <fullName evidence="1">Uncharacterized protein</fullName>
    </submittedName>
</protein>
<evidence type="ECO:0000313" key="1">
    <source>
        <dbReference type="EMBL" id="KAF5393247.1"/>
    </source>
</evidence>
<dbReference type="EMBL" id="JAACJN010000002">
    <property type="protein sequence ID" value="KAF5393247.1"/>
    <property type="molecule type" value="Genomic_DNA"/>
</dbReference>
<accession>A0A8H5MGM9</accession>
<evidence type="ECO:0000313" key="2">
    <source>
        <dbReference type="Proteomes" id="UP000518752"/>
    </source>
</evidence>
<sequence>MHVVSQLANGIVRSRIQQLQISASGSRKMEDGSSSNAPSLGSVNVVLCGNQHQFPPVETAASEALYHLLNLARDSVDAQIGRTICEEFEIVVILKEQMRLITFLERYTLALHLGKKKTRKNLPDRVGMVIGVKVLVTRNIETDLDITNGARGEIVDVILDPREPEPPEAAEVVELKNVPVYILVKMSRTRAERLEGLEENVIPIEPTSQTMRLTLRQGKKTVMRTAKQSQFSMAPAYAFTNYRSQGQTLPYISKSQQGN</sequence>